<dbReference type="AlphaFoldDB" id="A0A077M4F4"/>
<evidence type="ECO:0000256" key="9">
    <source>
        <dbReference type="ARBA" id="ARBA00022984"/>
    </source>
</evidence>
<keyword evidence="3" id="KW-1003">Cell membrane</keyword>
<keyword evidence="13" id="KW-0961">Cell wall biogenesis/degradation</keyword>
<evidence type="ECO:0000256" key="6">
    <source>
        <dbReference type="ARBA" id="ARBA00022679"/>
    </source>
</evidence>
<comment type="pathway">
    <text evidence="2">Cell wall biogenesis; peptidoglycan biosynthesis.</text>
</comment>
<feature type="transmembrane region" description="Helical" evidence="22">
    <location>
        <begin position="295"/>
        <end position="321"/>
    </location>
</feature>
<dbReference type="NCBIfam" id="TIGR02614">
    <property type="entry name" value="ftsW"/>
    <property type="match status" value="1"/>
</dbReference>
<dbReference type="GO" id="GO:0051301">
    <property type="term" value="P:cell division"/>
    <property type="evidence" value="ECO:0007669"/>
    <property type="project" value="UniProtKB-KW"/>
</dbReference>
<feature type="transmembrane region" description="Helical" evidence="22">
    <location>
        <begin position="30"/>
        <end position="57"/>
    </location>
</feature>
<evidence type="ECO:0000256" key="17">
    <source>
        <dbReference type="ARBA" id="ARBA00041185"/>
    </source>
</evidence>
<evidence type="ECO:0000256" key="4">
    <source>
        <dbReference type="ARBA" id="ARBA00022618"/>
    </source>
</evidence>
<keyword evidence="4 23" id="KW-0132">Cell division</keyword>
<evidence type="ECO:0000256" key="11">
    <source>
        <dbReference type="ARBA" id="ARBA00023136"/>
    </source>
</evidence>
<evidence type="ECO:0000256" key="1">
    <source>
        <dbReference type="ARBA" id="ARBA00004651"/>
    </source>
</evidence>
<feature type="transmembrane region" description="Helical" evidence="22">
    <location>
        <begin position="211"/>
        <end position="228"/>
    </location>
</feature>
<feature type="transmembrane region" description="Helical" evidence="22">
    <location>
        <begin position="69"/>
        <end position="88"/>
    </location>
</feature>
<evidence type="ECO:0000256" key="14">
    <source>
        <dbReference type="ARBA" id="ARBA00032370"/>
    </source>
</evidence>
<evidence type="ECO:0000256" key="2">
    <source>
        <dbReference type="ARBA" id="ARBA00004752"/>
    </source>
</evidence>
<feature type="transmembrane region" description="Helical" evidence="22">
    <location>
        <begin position="166"/>
        <end position="184"/>
    </location>
</feature>
<evidence type="ECO:0000256" key="16">
    <source>
        <dbReference type="ARBA" id="ARBA00038053"/>
    </source>
</evidence>
<feature type="transmembrane region" description="Helical" evidence="22">
    <location>
        <begin position="333"/>
        <end position="364"/>
    </location>
</feature>
<accession>A0A077M4F4</accession>
<comment type="similarity">
    <text evidence="16">Belongs to the SEDS family. FtsW subfamily.</text>
</comment>
<dbReference type="PROSITE" id="PS00428">
    <property type="entry name" value="FTSW_RODA_SPOVE"/>
    <property type="match status" value="1"/>
</dbReference>
<dbReference type="InterPro" id="IPR013437">
    <property type="entry name" value="FtsW"/>
</dbReference>
<dbReference type="Pfam" id="PF01098">
    <property type="entry name" value="FTSW_RODA_SPOVE"/>
    <property type="match status" value="1"/>
</dbReference>
<sequence length="426" mass="45202">MSATTVSPSGTTGEPGPLARLRHLMDSPTATYYLLMSVTTLLVSIGLVMVLSASMIVSIHDNGGSPYTVFITQAIFAVLGIVAIAIAIRIPVSGWRRLGGTALIVTLLMQALVFTPLGTGTQGNRNWLDFKAFTVQPSEMGKLALVLFGAGVLAHKRHLMGSFKEALVPFVVPAAMAMLILVMWGHDLGTTMVIAAIVGGMLFAAGMPARWFTLAGVIGLVGVAGLTITSSNRLQRISIWLNPGQCVPANEELYFDTCRQPMHARYALADGGLTGIGLGASKEKWRWLSEPHNDFIFAIIGEELGLIGALAVLILFAVFAYCAYRLVMRSEDFFVRIASAGIMTWIAVQAMINIGAVIGLMPIIGVPLPFVSSGGSSLVTTMLAAGVLLSFARAEPGCKEQLAARPGGMRGSQAALARWRRGRARG</sequence>
<dbReference type="GO" id="GO:0071555">
    <property type="term" value="P:cell wall organization"/>
    <property type="evidence" value="ECO:0007669"/>
    <property type="project" value="UniProtKB-KW"/>
</dbReference>
<evidence type="ECO:0000256" key="19">
    <source>
        <dbReference type="ARBA" id="ARBA00044770"/>
    </source>
</evidence>
<keyword evidence="8" id="KW-0133">Cell shape</keyword>
<evidence type="ECO:0000256" key="10">
    <source>
        <dbReference type="ARBA" id="ARBA00022989"/>
    </source>
</evidence>
<feature type="transmembrane region" description="Helical" evidence="22">
    <location>
        <begin position="370"/>
        <end position="392"/>
    </location>
</feature>
<organism evidence="23 24">
    <name type="scientific">Nostocoides jenkinsii Ben 74</name>
    <dbReference type="NCBI Taxonomy" id="1193518"/>
    <lineage>
        <taxon>Bacteria</taxon>
        <taxon>Bacillati</taxon>
        <taxon>Actinomycetota</taxon>
        <taxon>Actinomycetes</taxon>
        <taxon>Micrococcales</taxon>
        <taxon>Intrasporangiaceae</taxon>
        <taxon>Nostocoides</taxon>
    </lineage>
</organism>
<dbReference type="STRING" id="1193518.BN13_1480005"/>
<evidence type="ECO:0000256" key="5">
    <source>
        <dbReference type="ARBA" id="ARBA00022676"/>
    </source>
</evidence>
<gene>
    <name evidence="23" type="ORF">BN13_1480005</name>
</gene>
<dbReference type="GO" id="GO:0015648">
    <property type="term" value="F:lipid-linked peptidoglycan transporter activity"/>
    <property type="evidence" value="ECO:0007669"/>
    <property type="project" value="TreeGrafter"/>
</dbReference>
<dbReference type="Proteomes" id="UP000035720">
    <property type="component" value="Unassembled WGS sequence"/>
</dbReference>
<dbReference type="GO" id="GO:0009252">
    <property type="term" value="P:peptidoglycan biosynthetic process"/>
    <property type="evidence" value="ECO:0007669"/>
    <property type="project" value="UniProtKB-KW"/>
</dbReference>
<evidence type="ECO:0000256" key="21">
    <source>
        <dbReference type="ARBA" id="ARBA00049966"/>
    </source>
</evidence>
<evidence type="ECO:0000313" key="23">
    <source>
        <dbReference type="EMBL" id="CCI52131.1"/>
    </source>
</evidence>
<keyword evidence="10 22" id="KW-1133">Transmembrane helix</keyword>
<evidence type="ECO:0000256" key="3">
    <source>
        <dbReference type="ARBA" id="ARBA00022475"/>
    </source>
</evidence>
<comment type="caution">
    <text evidence="23">The sequence shown here is derived from an EMBL/GenBank/DDBJ whole genome shotgun (WGS) entry which is preliminary data.</text>
</comment>
<evidence type="ECO:0000313" key="24">
    <source>
        <dbReference type="Proteomes" id="UP000035720"/>
    </source>
</evidence>
<dbReference type="GO" id="GO:0005886">
    <property type="term" value="C:plasma membrane"/>
    <property type="evidence" value="ECO:0007669"/>
    <property type="project" value="UniProtKB-SubCell"/>
</dbReference>
<keyword evidence="9" id="KW-0573">Peptidoglycan synthesis</keyword>
<evidence type="ECO:0000256" key="7">
    <source>
        <dbReference type="ARBA" id="ARBA00022692"/>
    </source>
</evidence>
<dbReference type="GO" id="GO:0008360">
    <property type="term" value="P:regulation of cell shape"/>
    <property type="evidence" value="ECO:0007669"/>
    <property type="project" value="UniProtKB-KW"/>
</dbReference>
<keyword evidence="7 22" id="KW-0812">Transmembrane</keyword>
<keyword evidence="11 22" id="KW-0472">Membrane</keyword>
<dbReference type="GO" id="GO:0032153">
    <property type="term" value="C:cell division site"/>
    <property type="evidence" value="ECO:0007669"/>
    <property type="project" value="TreeGrafter"/>
</dbReference>
<proteinExistence type="inferred from homology"/>
<evidence type="ECO:0000256" key="15">
    <source>
        <dbReference type="ARBA" id="ARBA00033270"/>
    </source>
</evidence>
<dbReference type="InterPro" id="IPR001182">
    <property type="entry name" value="FtsW/RodA"/>
</dbReference>
<keyword evidence="24" id="KW-1185">Reference proteome</keyword>
<evidence type="ECO:0000256" key="13">
    <source>
        <dbReference type="ARBA" id="ARBA00023316"/>
    </source>
</evidence>
<reference evidence="23 24" key="1">
    <citation type="journal article" date="2013" name="ISME J.">
        <title>A metabolic model for members of the genus Tetrasphaera involved in enhanced biological phosphorus removal.</title>
        <authorList>
            <person name="Kristiansen R."/>
            <person name="Nguyen H.T.T."/>
            <person name="Saunders A.M."/>
            <person name="Nielsen J.L."/>
            <person name="Wimmer R."/>
            <person name="Le V.Q."/>
            <person name="McIlroy S.J."/>
            <person name="Petrovski S."/>
            <person name="Seviour R.J."/>
            <person name="Calteau A."/>
            <person name="Nielsen K.L."/>
            <person name="Nielsen P.H."/>
        </authorList>
    </citation>
    <scope>NUCLEOTIDE SEQUENCE [LARGE SCALE GENOMIC DNA]</scope>
    <source>
        <strain evidence="23 24">Ben 74</strain>
    </source>
</reference>
<feature type="transmembrane region" description="Helical" evidence="22">
    <location>
        <begin position="100"/>
        <end position="118"/>
    </location>
</feature>
<name>A0A077M4F4_9MICO</name>
<comment type="function">
    <text evidence="21">Peptidoglycan polymerase that is essential for cell division.</text>
</comment>
<keyword evidence="6" id="KW-0808">Transferase</keyword>
<comment type="catalytic activity">
    <reaction evidence="20">
        <text>[GlcNAc-(1-&gt;4)-Mur2Ac(oyl-L-Ala-gamma-D-Glu-L-Lys-D-Ala-D-Ala)](n)-di-trans,octa-cis-undecaprenyl diphosphate + beta-D-GlcNAc-(1-&gt;4)-Mur2Ac(oyl-L-Ala-gamma-D-Glu-L-Lys-D-Ala-D-Ala)-di-trans,octa-cis-undecaprenyl diphosphate = [GlcNAc-(1-&gt;4)-Mur2Ac(oyl-L-Ala-gamma-D-Glu-L-Lys-D-Ala-D-Ala)](n+1)-di-trans,octa-cis-undecaprenyl diphosphate + di-trans,octa-cis-undecaprenyl diphosphate + H(+)</text>
        <dbReference type="Rhea" id="RHEA:23708"/>
        <dbReference type="Rhea" id="RHEA-COMP:9602"/>
        <dbReference type="Rhea" id="RHEA-COMP:9603"/>
        <dbReference type="ChEBI" id="CHEBI:15378"/>
        <dbReference type="ChEBI" id="CHEBI:58405"/>
        <dbReference type="ChEBI" id="CHEBI:60033"/>
        <dbReference type="ChEBI" id="CHEBI:78435"/>
        <dbReference type="EC" id="2.4.99.28"/>
    </reaction>
</comment>
<evidence type="ECO:0000256" key="18">
    <source>
        <dbReference type="ARBA" id="ARBA00041418"/>
    </source>
</evidence>
<dbReference type="EMBL" id="CAJC01000055">
    <property type="protein sequence ID" value="CCI52131.1"/>
    <property type="molecule type" value="Genomic_DNA"/>
</dbReference>
<dbReference type="PANTHER" id="PTHR30474:SF2">
    <property type="entry name" value="PEPTIDOGLYCAN GLYCOSYLTRANSFERASE FTSW-RELATED"/>
    <property type="match status" value="1"/>
</dbReference>
<keyword evidence="5" id="KW-0328">Glycosyltransferase</keyword>
<dbReference type="PANTHER" id="PTHR30474">
    <property type="entry name" value="CELL CYCLE PROTEIN"/>
    <property type="match status" value="1"/>
</dbReference>
<feature type="transmembrane region" description="Helical" evidence="22">
    <location>
        <begin position="138"/>
        <end position="154"/>
    </location>
</feature>
<dbReference type="InterPro" id="IPR018365">
    <property type="entry name" value="Cell_cycle_FtsW-rel_CS"/>
</dbReference>
<dbReference type="RefSeq" id="WP_048548317.1">
    <property type="nucleotide sequence ID" value="NZ_HF571038.1"/>
</dbReference>
<evidence type="ECO:0000256" key="20">
    <source>
        <dbReference type="ARBA" id="ARBA00049902"/>
    </source>
</evidence>
<dbReference type="GO" id="GO:0008955">
    <property type="term" value="F:peptidoglycan glycosyltransferase activity"/>
    <property type="evidence" value="ECO:0007669"/>
    <property type="project" value="UniProtKB-EC"/>
</dbReference>
<feature type="transmembrane region" description="Helical" evidence="22">
    <location>
        <begin position="190"/>
        <end position="206"/>
    </location>
</feature>
<keyword evidence="12" id="KW-0131">Cell cycle</keyword>
<evidence type="ECO:0000256" key="12">
    <source>
        <dbReference type="ARBA" id="ARBA00023306"/>
    </source>
</evidence>
<evidence type="ECO:0000256" key="8">
    <source>
        <dbReference type="ARBA" id="ARBA00022960"/>
    </source>
</evidence>
<protein>
    <recommendedName>
        <fullName evidence="17">Probable peptidoglycan glycosyltransferase FtsW</fullName>
        <ecNumber evidence="19">2.4.99.28</ecNumber>
    </recommendedName>
    <alternativeName>
        <fullName evidence="18">Cell division protein FtsW</fullName>
    </alternativeName>
    <alternativeName>
        <fullName evidence="15">Cell wall polymerase</fullName>
    </alternativeName>
    <alternativeName>
        <fullName evidence="14">Peptidoglycan polymerase</fullName>
    </alternativeName>
</protein>
<comment type="subcellular location">
    <subcellularLocation>
        <location evidence="1">Cell membrane</location>
        <topology evidence="1">Multi-pass membrane protein</topology>
    </subcellularLocation>
</comment>
<dbReference type="EC" id="2.4.99.28" evidence="19"/>
<evidence type="ECO:0000256" key="22">
    <source>
        <dbReference type="SAM" id="Phobius"/>
    </source>
</evidence>